<proteinExistence type="predicted"/>
<evidence type="ECO:0000313" key="3">
    <source>
        <dbReference type="EMBL" id="SMF55149.1"/>
    </source>
</evidence>
<keyword evidence="1" id="KW-1133">Transmembrane helix</keyword>
<evidence type="ECO:0000259" key="2">
    <source>
        <dbReference type="Pfam" id="PF19993"/>
    </source>
</evidence>
<dbReference type="EMBL" id="FXAK01000006">
    <property type="protein sequence ID" value="SMF55149.1"/>
    <property type="molecule type" value="Genomic_DNA"/>
</dbReference>
<dbReference type="STRING" id="286727.SAMN02982917_3047"/>
<accession>A0A1X7FMK0</accession>
<sequence length="469" mass="52268">MPSPAVKSYFFGKGYKDLRDTIAEAWQRTLLSSRDSFRRCGEAAEDEWPQKLLLAFWLASGLSIFVFGLAVTAVLSLIHILILGVVFLVIYLAFMVVRGMEQAVLLVRRFIFVCPSCHARLPLPVYLCDGCGAAHPRLIPSEFGIMRHRCRCGRPLPATVLLNRGRLKSKCPECGALLAREHMEAKKHFIPIVGGPSVGKSVYMFELCRKMRETVSLGPSMTWRFLDANTERLYNQVISRMDSGQPPDKTSAVLPRAFDLLLEGAGQRQALYLYDPAGEAFLDAANLTAHKFLGYPSGIVFIIDPFSLQAVREQYRTQLAGTPGLRPSTASIEDTLTRLINVLEAQFGLGARDRVKAPIAVVINKVDAFDLDTQIGEAAVQKAAAQPDESVEQRRNRVIRASLIKWGQANFVQRVEGRFTTVAYFSVSALGRSPDRMTRAFEPRNVLDPALWILRHCDQSWQRAASGRP</sequence>
<feature type="transmembrane region" description="Helical" evidence="1">
    <location>
        <begin position="52"/>
        <end position="71"/>
    </location>
</feature>
<dbReference type="Pfam" id="PF19993">
    <property type="entry name" value="DO-GTPase2"/>
    <property type="match status" value="1"/>
</dbReference>
<evidence type="ECO:0000256" key="1">
    <source>
        <dbReference type="SAM" id="Phobius"/>
    </source>
</evidence>
<evidence type="ECO:0000313" key="4">
    <source>
        <dbReference type="Proteomes" id="UP000192936"/>
    </source>
</evidence>
<dbReference type="OrthoDB" id="2990125at2"/>
<keyword evidence="1" id="KW-0812">Transmembrane</keyword>
<dbReference type="RefSeq" id="WP_085086793.1">
    <property type="nucleotide sequence ID" value="NZ_FXAK01000006.1"/>
</dbReference>
<dbReference type="Proteomes" id="UP000192936">
    <property type="component" value="Unassembled WGS sequence"/>
</dbReference>
<dbReference type="AlphaFoldDB" id="A0A1X7FMK0"/>
<feature type="transmembrane region" description="Helical" evidence="1">
    <location>
        <begin position="77"/>
        <end position="97"/>
    </location>
</feature>
<reference evidence="3 4" key="1">
    <citation type="submission" date="2017-04" db="EMBL/GenBank/DDBJ databases">
        <authorList>
            <person name="Afonso C.L."/>
            <person name="Miller P.J."/>
            <person name="Scott M.A."/>
            <person name="Spackman E."/>
            <person name="Goraichik I."/>
            <person name="Dimitrov K.M."/>
            <person name="Suarez D.L."/>
            <person name="Swayne D.E."/>
        </authorList>
    </citation>
    <scope>NUCLEOTIDE SEQUENCE [LARGE SCALE GENOMIC DNA]</scope>
    <source>
        <strain evidence="3 4">A2P</strain>
    </source>
</reference>
<name>A0A1X7FMK0_9PROT</name>
<keyword evidence="1" id="KW-0472">Membrane</keyword>
<dbReference type="InterPro" id="IPR045528">
    <property type="entry name" value="DO-GTPase2"/>
</dbReference>
<protein>
    <recommendedName>
        <fullName evidence="2">Double-GTPase 2 domain-containing protein</fullName>
    </recommendedName>
</protein>
<organism evidence="3 4">
    <name type="scientific">Azospirillum oryzae</name>
    <dbReference type="NCBI Taxonomy" id="286727"/>
    <lineage>
        <taxon>Bacteria</taxon>
        <taxon>Pseudomonadati</taxon>
        <taxon>Pseudomonadota</taxon>
        <taxon>Alphaproteobacteria</taxon>
        <taxon>Rhodospirillales</taxon>
        <taxon>Azospirillaceae</taxon>
        <taxon>Azospirillum</taxon>
    </lineage>
</organism>
<feature type="domain" description="Double-GTPase 2" evidence="2">
    <location>
        <begin position="189"/>
        <end position="386"/>
    </location>
</feature>
<gene>
    <name evidence="3" type="ORF">SAMN02982917_3047</name>
</gene>